<feature type="domain" description="Core-binding (CB)" evidence="7">
    <location>
        <begin position="26"/>
        <end position="116"/>
    </location>
</feature>
<keyword evidence="2" id="KW-0229">DNA integration</keyword>
<dbReference type="CDD" id="cd01195">
    <property type="entry name" value="INT_C_like_5"/>
    <property type="match status" value="1"/>
</dbReference>
<keyword evidence="8" id="KW-0614">Plasmid</keyword>
<dbReference type="SUPFAM" id="SSF47823">
    <property type="entry name" value="lambda integrase-like, N-terminal domain"/>
    <property type="match status" value="1"/>
</dbReference>
<comment type="similarity">
    <text evidence="1">Belongs to the 'phage' integrase family.</text>
</comment>
<gene>
    <name evidence="8" type="primary">xerC</name>
    <name evidence="8" type="ORF">A19Y_7049</name>
</gene>
<dbReference type="AlphaFoldDB" id="A0A073CB78"/>
<dbReference type="PROSITE" id="PS51898">
    <property type="entry name" value="TYR_RECOMBINASE"/>
    <property type="match status" value="1"/>
</dbReference>
<dbReference type="InterPro" id="IPR044068">
    <property type="entry name" value="CB"/>
</dbReference>
<sequence length="332" mass="37636">MSPLEPSLEHLEIALTAKIETAFELPQDFDVLAHLLSDKRSLNTRKAYEKDINDFFRLMTGKPPTTDTVLEFLHLTQKQAVSVVLRYKSRLIDKGLKESTVNRRLAAIKSLTAMGRKLGVCEYSLEDIKGERLMGRYRDTTGIDSLTYKQVLEQCPRHTPLGKRDYAILRLLWDNALRRGELVKCNVADFDVHNRTLSILGKGRGSYQELIDLSPGTVQALSKWLASRKKTTPNEPLFTALDFHNQGHRLSGEAIRVIVCRYCKAAGVTKRMSPHRIRHSAITAALDATDGNVRKVQKLSRHKQIDTLMIYDDNRQRVQGELTGLLSDLVED</sequence>
<dbReference type="InterPro" id="IPR004107">
    <property type="entry name" value="Integrase_SAM-like_N"/>
</dbReference>
<dbReference type="PANTHER" id="PTHR30349">
    <property type="entry name" value="PHAGE INTEGRASE-RELATED"/>
    <property type="match status" value="1"/>
</dbReference>
<accession>A0A073CB78</accession>
<feature type="domain" description="Tyr recombinase" evidence="6">
    <location>
        <begin position="138"/>
        <end position="324"/>
    </location>
</feature>
<keyword evidence="3 5" id="KW-0238">DNA-binding</keyword>
<protein>
    <submittedName>
        <fullName evidence="8">XerC</fullName>
    </submittedName>
</protein>
<evidence type="ECO:0000313" key="8">
    <source>
        <dbReference type="EMBL" id="KEI65202.1"/>
    </source>
</evidence>
<organism evidence="8 9">
    <name type="scientific">Planktothrix agardhii (strain NIVA-CYA 126/8)</name>
    <dbReference type="NCBI Taxonomy" id="388467"/>
    <lineage>
        <taxon>Bacteria</taxon>
        <taxon>Bacillati</taxon>
        <taxon>Cyanobacteriota</taxon>
        <taxon>Cyanophyceae</taxon>
        <taxon>Oscillatoriophycideae</taxon>
        <taxon>Oscillatoriales</taxon>
        <taxon>Microcoleaceae</taxon>
        <taxon>Planktothrix</taxon>
    </lineage>
</organism>
<evidence type="ECO:0000313" key="9">
    <source>
        <dbReference type="Proteomes" id="UP000027395"/>
    </source>
</evidence>
<dbReference type="Proteomes" id="UP000027395">
    <property type="component" value="Plasmid pPA50"/>
</dbReference>
<dbReference type="Pfam" id="PF00589">
    <property type="entry name" value="Phage_integrase"/>
    <property type="match status" value="1"/>
</dbReference>
<dbReference type="InterPro" id="IPR010998">
    <property type="entry name" value="Integrase_recombinase_N"/>
</dbReference>
<dbReference type="PATRIC" id="fig|388467.6.peg.4804"/>
<proteinExistence type="inferred from homology"/>
<keyword evidence="9" id="KW-1185">Reference proteome</keyword>
<evidence type="ECO:0000256" key="1">
    <source>
        <dbReference type="ARBA" id="ARBA00008857"/>
    </source>
</evidence>
<evidence type="ECO:0000256" key="5">
    <source>
        <dbReference type="PROSITE-ProRule" id="PRU01248"/>
    </source>
</evidence>
<evidence type="ECO:0000259" key="7">
    <source>
        <dbReference type="PROSITE" id="PS51900"/>
    </source>
</evidence>
<dbReference type="Pfam" id="PF02899">
    <property type="entry name" value="Phage_int_SAM_1"/>
    <property type="match status" value="1"/>
</dbReference>
<dbReference type="GO" id="GO:0015074">
    <property type="term" value="P:DNA integration"/>
    <property type="evidence" value="ECO:0007669"/>
    <property type="project" value="UniProtKB-KW"/>
</dbReference>
<dbReference type="PROSITE" id="PS51900">
    <property type="entry name" value="CB"/>
    <property type="match status" value="1"/>
</dbReference>
<reference evidence="8 9" key="1">
    <citation type="journal article" date="2014" name="Appl. Environ. Microbiol.">
        <title>Elucidation of insertion elements encoded on plasmids and in vitro construction of shuttle vectors from the toxic cyanobacterium Planktothrix.</title>
        <authorList>
            <person name="Christiansen G."/>
            <person name="Goesmann A."/>
            <person name="Kurmayer R."/>
        </authorList>
    </citation>
    <scope>NUCLEOTIDE SEQUENCE [LARGE SCALE GENOMIC DNA]</scope>
    <source>
        <strain evidence="8 9">NIVA-CYA 126/8</strain>
        <plasmid evidence="8">pPA50</plasmid>
    </source>
</reference>
<dbReference type="PANTHER" id="PTHR30349:SF64">
    <property type="entry name" value="PROPHAGE INTEGRASE INTD-RELATED"/>
    <property type="match status" value="1"/>
</dbReference>
<dbReference type="GO" id="GO:0006310">
    <property type="term" value="P:DNA recombination"/>
    <property type="evidence" value="ECO:0007669"/>
    <property type="project" value="UniProtKB-KW"/>
</dbReference>
<dbReference type="SUPFAM" id="SSF56349">
    <property type="entry name" value="DNA breaking-rejoining enzymes"/>
    <property type="match status" value="1"/>
</dbReference>
<dbReference type="InterPro" id="IPR002104">
    <property type="entry name" value="Integrase_catalytic"/>
</dbReference>
<evidence type="ECO:0000256" key="3">
    <source>
        <dbReference type="ARBA" id="ARBA00023125"/>
    </source>
</evidence>
<keyword evidence="4" id="KW-0233">DNA recombination</keyword>
<evidence type="ECO:0000256" key="2">
    <source>
        <dbReference type="ARBA" id="ARBA00022908"/>
    </source>
</evidence>
<dbReference type="GO" id="GO:0003677">
    <property type="term" value="F:DNA binding"/>
    <property type="evidence" value="ECO:0007669"/>
    <property type="project" value="UniProtKB-UniRule"/>
</dbReference>
<dbReference type="Gene3D" id="1.10.443.10">
    <property type="entry name" value="Intergrase catalytic core"/>
    <property type="match status" value="1"/>
</dbReference>
<dbReference type="HOGENOM" id="CLU_027562_9_6_3"/>
<dbReference type="Gene3D" id="1.10.150.130">
    <property type="match status" value="1"/>
</dbReference>
<name>A0A073CB78_PLAA1</name>
<dbReference type="InterPro" id="IPR013762">
    <property type="entry name" value="Integrase-like_cat_sf"/>
</dbReference>
<dbReference type="InterPro" id="IPR011010">
    <property type="entry name" value="DNA_brk_join_enz"/>
</dbReference>
<dbReference type="RefSeq" id="WP_042158624.1">
    <property type="nucleotide sequence ID" value="NZ_CM002807.1"/>
</dbReference>
<evidence type="ECO:0000259" key="6">
    <source>
        <dbReference type="PROSITE" id="PS51898"/>
    </source>
</evidence>
<geneLocation type="plasmid" evidence="8 9">
    <name>pPA50</name>
</geneLocation>
<evidence type="ECO:0000256" key="4">
    <source>
        <dbReference type="ARBA" id="ARBA00023172"/>
    </source>
</evidence>
<dbReference type="InterPro" id="IPR050090">
    <property type="entry name" value="Tyrosine_recombinase_XerCD"/>
</dbReference>
<dbReference type="EMBL" id="CM002807">
    <property type="protein sequence ID" value="KEI65202.1"/>
    <property type="molecule type" value="Genomic_DNA"/>
</dbReference>